<comment type="caution">
    <text evidence="1">The sequence shown here is derived from an EMBL/GenBank/DDBJ whole genome shotgun (WGS) entry which is preliminary data.</text>
</comment>
<keyword evidence="2" id="KW-1185">Reference proteome</keyword>
<organism evidence="1 2">
    <name type="scientific">Arctium lappa</name>
    <name type="common">Greater burdock</name>
    <name type="synonym">Lappa major</name>
    <dbReference type="NCBI Taxonomy" id="4217"/>
    <lineage>
        <taxon>Eukaryota</taxon>
        <taxon>Viridiplantae</taxon>
        <taxon>Streptophyta</taxon>
        <taxon>Embryophyta</taxon>
        <taxon>Tracheophyta</taxon>
        <taxon>Spermatophyta</taxon>
        <taxon>Magnoliopsida</taxon>
        <taxon>eudicotyledons</taxon>
        <taxon>Gunneridae</taxon>
        <taxon>Pentapetalae</taxon>
        <taxon>asterids</taxon>
        <taxon>campanulids</taxon>
        <taxon>Asterales</taxon>
        <taxon>Asteraceae</taxon>
        <taxon>Carduoideae</taxon>
        <taxon>Cardueae</taxon>
        <taxon>Arctiinae</taxon>
        <taxon>Arctium</taxon>
    </lineage>
</organism>
<reference evidence="1 2" key="2">
    <citation type="journal article" date="2022" name="Mol. Ecol. Resour.">
        <title>The genomes of chicory, endive, great burdock and yacon provide insights into Asteraceae paleo-polyploidization history and plant inulin production.</title>
        <authorList>
            <person name="Fan W."/>
            <person name="Wang S."/>
            <person name="Wang H."/>
            <person name="Wang A."/>
            <person name="Jiang F."/>
            <person name="Liu H."/>
            <person name="Zhao H."/>
            <person name="Xu D."/>
            <person name="Zhang Y."/>
        </authorList>
    </citation>
    <scope>NUCLEOTIDE SEQUENCE [LARGE SCALE GENOMIC DNA]</scope>
    <source>
        <strain evidence="2">cv. Niubang</strain>
    </source>
</reference>
<evidence type="ECO:0000313" key="2">
    <source>
        <dbReference type="Proteomes" id="UP001055879"/>
    </source>
</evidence>
<gene>
    <name evidence="1" type="ORF">L6452_41982</name>
</gene>
<proteinExistence type="predicted"/>
<reference evidence="2" key="1">
    <citation type="journal article" date="2022" name="Mol. Ecol. Resour.">
        <title>The genomes of chicory, endive, great burdock and yacon provide insights into Asteraceae palaeo-polyploidization history and plant inulin production.</title>
        <authorList>
            <person name="Fan W."/>
            <person name="Wang S."/>
            <person name="Wang H."/>
            <person name="Wang A."/>
            <person name="Jiang F."/>
            <person name="Liu H."/>
            <person name="Zhao H."/>
            <person name="Xu D."/>
            <person name="Zhang Y."/>
        </authorList>
    </citation>
    <scope>NUCLEOTIDE SEQUENCE [LARGE SCALE GENOMIC DNA]</scope>
    <source>
        <strain evidence="2">cv. Niubang</strain>
    </source>
</reference>
<dbReference type="EMBL" id="CM042063">
    <property type="protein sequence ID" value="KAI3666941.1"/>
    <property type="molecule type" value="Genomic_DNA"/>
</dbReference>
<dbReference type="Proteomes" id="UP001055879">
    <property type="component" value="Linkage Group LG17"/>
</dbReference>
<sequence length="260" mass="31429">MSEGGGGDRFSQWSIEETRDLLTIRGELDSTFMETKRNKPLWEVISAMMKERGYNRSAEQCKNKWKNILTRYKGYETIEQEGMRHEFPFYNELQAIFTNRMQRLLWMEAEGINPSGSKKREMKFSSEEEDENEDRLVEKASYISKKKQKGIESSTSSIGTLDNRNNDMINNLKEVLDEYMKRQMDVEMQWMKRYEAKEEERRMKEMEWRKTMEALGKERIMLDERWRQREEERKMREEARNEKHDGLIRELLEKLRSQGL</sequence>
<name>A0ACB8XGY4_ARCLA</name>
<evidence type="ECO:0000313" key="1">
    <source>
        <dbReference type="EMBL" id="KAI3666941.1"/>
    </source>
</evidence>
<accession>A0ACB8XGY4</accession>
<protein>
    <submittedName>
        <fullName evidence="1">Uncharacterized protein</fullName>
    </submittedName>
</protein>